<dbReference type="Gene3D" id="3.40.309.10">
    <property type="entry name" value="Aldehyde Dehydrogenase, Chain A, domain 2"/>
    <property type="match status" value="1"/>
</dbReference>
<dbReference type="EMBL" id="CP017269">
    <property type="protein sequence ID" value="AOT70908.1"/>
    <property type="molecule type" value="Genomic_DNA"/>
</dbReference>
<dbReference type="GO" id="GO:0016620">
    <property type="term" value="F:oxidoreductase activity, acting on the aldehyde or oxo group of donors, NAD or NADP as acceptor"/>
    <property type="evidence" value="ECO:0007669"/>
    <property type="project" value="InterPro"/>
</dbReference>
<dbReference type="PANTHER" id="PTHR11699">
    <property type="entry name" value="ALDEHYDE DEHYDROGENASE-RELATED"/>
    <property type="match status" value="1"/>
</dbReference>
<feature type="domain" description="Aldehyde dehydrogenase" evidence="2">
    <location>
        <begin position="13"/>
        <end position="272"/>
    </location>
</feature>
<proteinExistence type="predicted"/>
<gene>
    <name evidence="3" type="ORF">Gferi_15880</name>
</gene>
<dbReference type="InterPro" id="IPR016162">
    <property type="entry name" value="Ald_DH_N"/>
</dbReference>
<dbReference type="Pfam" id="PF00171">
    <property type="entry name" value="Aldedh"/>
    <property type="match status" value="1"/>
</dbReference>
<dbReference type="OrthoDB" id="9804734at2"/>
<reference evidence="3 4" key="1">
    <citation type="submission" date="2016-09" db="EMBL/GenBank/DDBJ databases">
        <title>Genomic analysis reveals versatility of anaerobic energy metabolism of Geosporobacter ferrireducens IRF9 of phylum Firmicutes.</title>
        <authorList>
            <person name="Kim S.-J."/>
        </authorList>
    </citation>
    <scope>NUCLEOTIDE SEQUENCE [LARGE SCALE GENOMIC DNA]</scope>
    <source>
        <strain evidence="3 4">IRF9</strain>
    </source>
</reference>
<accession>A0A1D8GJ19</accession>
<evidence type="ECO:0000259" key="2">
    <source>
        <dbReference type="Pfam" id="PF00171"/>
    </source>
</evidence>
<dbReference type="Proteomes" id="UP000095743">
    <property type="component" value="Chromosome"/>
</dbReference>
<evidence type="ECO:0000313" key="4">
    <source>
        <dbReference type="Proteomes" id="UP000095743"/>
    </source>
</evidence>
<dbReference type="InterPro" id="IPR013357">
    <property type="entry name" value="Acetaldehyde_DH_acetylating"/>
</dbReference>
<name>A0A1D8GJ19_9FIRM</name>
<dbReference type="SUPFAM" id="SSF53720">
    <property type="entry name" value="ALDH-like"/>
    <property type="match status" value="1"/>
</dbReference>
<dbReference type="STRING" id="1424294.Gferi_15880"/>
<protein>
    <submittedName>
        <fullName evidence="3">Acetaldehyde dehydrogenase (Acetylating)</fullName>
    </submittedName>
</protein>
<evidence type="ECO:0000313" key="3">
    <source>
        <dbReference type="EMBL" id="AOT70908.1"/>
    </source>
</evidence>
<dbReference type="InterPro" id="IPR016163">
    <property type="entry name" value="Ald_DH_C"/>
</dbReference>
<dbReference type="NCBIfam" id="TIGR02518">
    <property type="entry name" value="EutH_ACDH"/>
    <property type="match status" value="1"/>
</dbReference>
<evidence type="ECO:0000256" key="1">
    <source>
        <dbReference type="ARBA" id="ARBA00023002"/>
    </source>
</evidence>
<keyword evidence="4" id="KW-1185">Reference proteome</keyword>
<dbReference type="InterPro" id="IPR015590">
    <property type="entry name" value="Aldehyde_DH_dom"/>
</dbReference>
<dbReference type="Gene3D" id="3.40.605.10">
    <property type="entry name" value="Aldehyde Dehydrogenase, Chain A, domain 1"/>
    <property type="match status" value="1"/>
</dbReference>
<keyword evidence="1" id="KW-0560">Oxidoreductase</keyword>
<dbReference type="CDD" id="cd07122">
    <property type="entry name" value="ALDH_F20_ACDH"/>
    <property type="match status" value="1"/>
</dbReference>
<sequence length="482" mass="51611">MEQLLDRDLQSIQQARNLVSAAKKAQKRLAELEQGDIDRIVKAMAVAAEDASDKLAKMAAEETGFGKYEDKIIKNLFASRAVYEYIRNMKTMGVIREDREEKIVEIGSPVGVIAAMIPSTNPTSTTIYKALIAVKAGNGIIFSPHPAAVKCTLAAAVILHEAAVKAGAPQGLIGCMDLPTMEGSKELMAHQDVALILATGGSALVKAAYSSGTPALGVGPGNVPAFIERSADIPMAVKRIFDSKTFDNGTICASEQAIITESCVENQVREEIIHQGGYFLKGEEIPKVAAVIQKAGGGLNPKIVGQPAKIIAAMAGITVPEQTRVLICEQEGVGKAYPFSMEKLSPILAFYVEADWHKACERCIELLNYGGLGHSLVIHSNDEAIIREFALKKPVYRILVNTASSQGAIGATTSLAPSLTLGCGTIGGSATSDNVSPMHLINIKRMVYGIREVEALKPETKKIQGFDLEQITRLVLEQLQKM</sequence>
<organism evidence="3 4">
    <name type="scientific">Geosporobacter ferrireducens</name>
    <dbReference type="NCBI Taxonomy" id="1424294"/>
    <lineage>
        <taxon>Bacteria</taxon>
        <taxon>Bacillati</taxon>
        <taxon>Bacillota</taxon>
        <taxon>Clostridia</taxon>
        <taxon>Peptostreptococcales</taxon>
        <taxon>Thermotaleaceae</taxon>
        <taxon>Geosporobacter</taxon>
    </lineage>
</organism>
<dbReference type="AlphaFoldDB" id="A0A1D8GJ19"/>
<dbReference type="InterPro" id="IPR016161">
    <property type="entry name" value="Ald_DH/histidinol_DH"/>
</dbReference>
<dbReference type="KEGG" id="gfe:Gferi_15880"/>
<dbReference type="RefSeq" id="WP_069978183.1">
    <property type="nucleotide sequence ID" value="NZ_CP017269.1"/>
</dbReference>